<dbReference type="PANTHER" id="PTHR15561:SF0">
    <property type="entry name" value="DNA-DIRECTED RNA POLYMERASE III SUBUNIT RPC9"/>
    <property type="match status" value="1"/>
</dbReference>
<evidence type="ECO:0000256" key="1">
    <source>
        <dbReference type="ARBA" id="ARBA00004123"/>
    </source>
</evidence>
<evidence type="ECO:0000256" key="5">
    <source>
        <dbReference type="ARBA" id="ARBA00023163"/>
    </source>
</evidence>
<keyword evidence="9" id="KW-1185">Reference proteome</keyword>
<sequence>MKILEANAGVLTNFEVLNFLQSRGASKDPTRVFSKIAPSEFKVYDYLVENISHNQTREMVNECVEKLKKFKLAKAEVLNIINVIPSSLVGMDSLILYESIRLRKVIVTKRNFSVDIRIQVAPSFMARGTLGFSSLGLLFDPTYLNSFR</sequence>
<dbReference type="InterPro" id="IPR038846">
    <property type="entry name" value="RPC9"/>
</dbReference>
<evidence type="ECO:0000256" key="4">
    <source>
        <dbReference type="ARBA" id="ARBA00022478"/>
    </source>
</evidence>
<evidence type="ECO:0000256" key="6">
    <source>
        <dbReference type="ARBA" id="ARBA00023242"/>
    </source>
</evidence>
<evidence type="ECO:0000256" key="3">
    <source>
        <dbReference type="ARBA" id="ARBA00016672"/>
    </source>
</evidence>
<dbReference type="Gene3D" id="1.20.1250.40">
    <property type="match status" value="1"/>
</dbReference>
<dbReference type="EMBL" id="JAFEMO010000328">
    <property type="protein sequence ID" value="KAH7521023.1"/>
    <property type="molecule type" value="Genomic_DNA"/>
</dbReference>
<comment type="similarity">
    <text evidence="2">Belongs to the eukaryotic RPC9 RNA polymerase subunit family.</text>
</comment>
<dbReference type="PANTHER" id="PTHR15561">
    <property type="entry name" value="CALCITONIN GENE-RELATED PEPTIDE-RECEPTOR COMPONENT PROTEIN"/>
    <property type="match status" value="1"/>
</dbReference>
<evidence type="ECO:0000313" key="9">
    <source>
        <dbReference type="Proteomes" id="UP000827721"/>
    </source>
</evidence>
<organism evidence="8 9">
    <name type="scientific">Xanthoceras sorbifolium</name>
    <dbReference type="NCBI Taxonomy" id="99658"/>
    <lineage>
        <taxon>Eukaryota</taxon>
        <taxon>Viridiplantae</taxon>
        <taxon>Streptophyta</taxon>
        <taxon>Embryophyta</taxon>
        <taxon>Tracheophyta</taxon>
        <taxon>Spermatophyta</taxon>
        <taxon>Magnoliopsida</taxon>
        <taxon>eudicotyledons</taxon>
        <taxon>Gunneridae</taxon>
        <taxon>Pentapetalae</taxon>
        <taxon>rosids</taxon>
        <taxon>malvids</taxon>
        <taxon>Sapindales</taxon>
        <taxon>Sapindaceae</taxon>
        <taxon>Xanthoceroideae</taxon>
        <taxon>Xanthoceras</taxon>
    </lineage>
</organism>
<dbReference type="InterPro" id="IPR010997">
    <property type="entry name" value="HRDC-like_sf"/>
</dbReference>
<proteinExistence type="inferred from homology"/>
<evidence type="ECO:0000259" key="7">
    <source>
        <dbReference type="SMART" id="SM00657"/>
    </source>
</evidence>
<dbReference type="Pfam" id="PF03874">
    <property type="entry name" value="RNA_pol_Rpb4"/>
    <property type="match status" value="1"/>
</dbReference>
<dbReference type="InterPro" id="IPR006590">
    <property type="entry name" value="RNA_pol_Rpb4/RPC9_core"/>
</dbReference>
<keyword evidence="4" id="KW-0240">DNA-directed RNA polymerase</keyword>
<evidence type="ECO:0000256" key="2">
    <source>
        <dbReference type="ARBA" id="ARBA00006898"/>
    </source>
</evidence>
<keyword evidence="6" id="KW-0539">Nucleus</keyword>
<reference evidence="8 9" key="1">
    <citation type="submission" date="2021-02" db="EMBL/GenBank/DDBJ databases">
        <title>Plant Genome Project.</title>
        <authorList>
            <person name="Zhang R.-G."/>
        </authorList>
    </citation>
    <scope>NUCLEOTIDE SEQUENCE [LARGE SCALE GENOMIC DNA]</scope>
    <source>
        <tissue evidence="8">Leaves</tissue>
    </source>
</reference>
<accession>A0ABQ8GZG6</accession>
<gene>
    <name evidence="8" type="ORF">JRO89_XSUnG0129800</name>
</gene>
<dbReference type="SMART" id="SM00657">
    <property type="entry name" value="RPOL4c"/>
    <property type="match status" value="1"/>
</dbReference>
<feature type="domain" description="RNA polymerase Rpb4/RPC9 core" evidence="7">
    <location>
        <begin position="1"/>
        <end position="113"/>
    </location>
</feature>
<comment type="subcellular location">
    <subcellularLocation>
        <location evidence="1">Nucleus</location>
    </subcellularLocation>
</comment>
<dbReference type="InterPro" id="IPR005574">
    <property type="entry name" value="Rpb4/RPC9"/>
</dbReference>
<comment type="caution">
    <text evidence="8">The sequence shown here is derived from an EMBL/GenBank/DDBJ whole genome shotgun (WGS) entry which is preliminary data.</text>
</comment>
<protein>
    <recommendedName>
        <fullName evidence="3">DNA-directed RNA polymerase III subunit RPC9</fullName>
    </recommendedName>
</protein>
<dbReference type="SUPFAM" id="SSF47819">
    <property type="entry name" value="HRDC-like"/>
    <property type="match status" value="1"/>
</dbReference>
<keyword evidence="5" id="KW-0804">Transcription</keyword>
<dbReference type="Proteomes" id="UP000827721">
    <property type="component" value="Unassembled WGS sequence"/>
</dbReference>
<evidence type="ECO:0000313" key="8">
    <source>
        <dbReference type="EMBL" id="KAH7521023.1"/>
    </source>
</evidence>
<dbReference type="InterPro" id="IPR038324">
    <property type="entry name" value="Rpb4/RPC9_sf"/>
</dbReference>
<name>A0ABQ8GZG6_9ROSI</name>